<dbReference type="Pfam" id="PF01566">
    <property type="entry name" value="Nramp"/>
    <property type="match status" value="1"/>
</dbReference>
<dbReference type="GO" id="GO:0046873">
    <property type="term" value="F:metal ion transmembrane transporter activity"/>
    <property type="evidence" value="ECO:0007669"/>
    <property type="project" value="InterPro"/>
</dbReference>
<feature type="transmembrane region" description="Helical" evidence="5">
    <location>
        <begin position="122"/>
        <end position="141"/>
    </location>
</feature>
<evidence type="ECO:0000256" key="5">
    <source>
        <dbReference type="SAM" id="Phobius"/>
    </source>
</evidence>
<accession>A0A4P6K3R0</accession>
<sequence>MFWQAKAEIEEVRIGALSQQLRMAKLDVGSGAIAGQAVAYFIIICTASTLFIHHQNIATAADAARALEPLAGPLARILFAIGLIGSGLVAIPVLLASTSYAVSEAIGWPGALSKRPWQSEGFYLVLTVAALLGLALTFLGANPIQLIFWSNIVTAFIAPLLVFAVVLLGNHRVVMKGQRLHAVLNIALWLIILLLVAGTSLLIYQLVTGQGR</sequence>
<protein>
    <recommendedName>
        <fullName evidence="8">Divalent metal cation transporter</fullName>
    </recommendedName>
</protein>
<proteinExistence type="predicted"/>
<dbReference type="AlphaFoldDB" id="A0A4P6K3R0"/>
<evidence type="ECO:0000256" key="3">
    <source>
        <dbReference type="ARBA" id="ARBA00022989"/>
    </source>
</evidence>
<evidence type="ECO:0000256" key="2">
    <source>
        <dbReference type="ARBA" id="ARBA00022692"/>
    </source>
</evidence>
<gene>
    <name evidence="6" type="ORF">EPA93_44650</name>
</gene>
<evidence type="ECO:0000256" key="4">
    <source>
        <dbReference type="ARBA" id="ARBA00023136"/>
    </source>
</evidence>
<keyword evidence="4 5" id="KW-0472">Membrane</keyword>
<dbReference type="EMBL" id="CP035758">
    <property type="protein sequence ID" value="QBD82685.1"/>
    <property type="molecule type" value="Genomic_DNA"/>
</dbReference>
<comment type="subcellular location">
    <subcellularLocation>
        <location evidence="1">Membrane</location>
        <topology evidence="1">Multi-pass membrane protein</topology>
    </subcellularLocation>
</comment>
<organism evidence="6 7">
    <name type="scientific">Ktedonosporobacter rubrisoli</name>
    <dbReference type="NCBI Taxonomy" id="2509675"/>
    <lineage>
        <taxon>Bacteria</taxon>
        <taxon>Bacillati</taxon>
        <taxon>Chloroflexota</taxon>
        <taxon>Ktedonobacteria</taxon>
        <taxon>Ktedonobacterales</taxon>
        <taxon>Ktedonosporobacteraceae</taxon>
        <taxon>Ktedonosporobacter</taxon>
    </lineage>
</organism>
<feature type="transmembrane region" description="Helical" evidence="5">
    <location>
        <begin position="74"/>
        <end position="102"/>
    </location>
</feature>
<dbReference type="RefSeq" id="WP_129893754.1">
    <property type="nucleotide sequence ID" value="NZ_CP035758.1"/>
</dbReference>
<feature type="transmembrane region" description="Helical" evidence="5">
    <location>
        <begin position="147"/>
        <end position="170"/>
    </location>
</feature>
<evidence type="ECO:0000313" key="6">
    <source>
        <dbReference type="EMBL" id="QBD82685.1"/>
    </source>
</evidence>
<dbReference type="InterPro" id="IPR001046">
    <property type="entry name" value="NRAMP_fam"/>
</dbReference>
<evidence type="ECO:0008006" key="8">
    <source>
        <dbReference type="Google" id="ProtNLM"/>
    </source>
</evidence>
<evidence type="ECO:0000256" key="1">
    <source>
        <dbReference type="ARBA" id="ARBA00004141"/>
    </source>
</evidence>
<dbReference type="GO" id="GO:0016020">
    <property type="term" value="C:membrane"/>
    <property type="evidence" value="ECO:0007669"/>
    <property type="project" value="UniProtKB-SubCell"/>
</dbReference>
<reference evidence="6 7" key="1">
    <citation type="submission" date="2019-01" db="EMBL/GenBank/DDBJ databases">
        <title>Ktedonosporobacter rubrisoli SCAWS-G2.</title>
        <authorList>
            <person name="Huang Y."/>
            <person name="Yan B."/>
        </authorList>
    </citation>
    <scope>NUCLEOTIDE SEQUENCE [LARGE SCALE GENOMIC DNA]</scope>
    <source>
        <strain evidence="6 7">SCAWS-G2</strain>
    </source>
</reference>
<dbReference type="OrthoDB" id="141480at2"/>
<feature type="transmembrane region" description="Helical" evidence="5">
    <location>
        <begin position="32"/>
        <end position="54"/>
    </location>
</feature>
<dbReference type="KEGG" id="kbs:EPA93_44650"/>
<dbReference type="Proteomes" id="UP000290365">
    <property type="component" value="Chromosome"/>
</dbReference>
<feature type="transmembrane region" description="Helical" evidence="5">
    <location>
        <begin position="182"/>
        <end position="207"/>
    </location>
</feature>
<keyword evidence="3 5" id="KW-1133">Transmembrane helix</keyword>
<keyword evidence="7" id="KW-1185">Reference proteome</keyword>
<name>A0A4P6K3R0_KTERU</name>
<keyword evidence="2 5" id="KW-0812">Transmembrane</keyword>
<evidence type="ECO:0000313" key="7">
    <source>
        <dbReference type="Proteomes" id="UP000290365"/>
    </source>
</evidence>